<sequence>MLETAYEPLQDDENRKDRKLMYVRSDVARVYRHDKMRVVCVLVIDKDQNATNVWYVESIEECNCMLPLSDKKTVTTDEGEGDPGSTDAACSWNKRPAVRKMDLNQHTIVVAKEFVNKSRNFAWTVTRSKFMPLKCSHLAL</sequence>
<keyword evidence="2" id="KW-1185">Reference proteome</keyword>
<dbReference type="AlphaFoldDB" id="A0A0L0FQ06"/>
<evidence type="ECO:0000313" key="1">
    <source>
        <dbReference type="EMBL" id="KNC78586.1"/>
    </source>
</evidence>
<accession>A0A0L0FQ06</accession>
<name>A0A0L0FQ06_9EUKA</name>
<dbReference type="GeneID" id="25909497"/>
<protein>
    <submittedName>
        <fullName evidence="1">Uncharacterized protein</fullName>
    </submittedName>
</protein>
<evidence type="ECO:0000313" key="2">
    <source>
        <dbReference type="Proteomes" id="UP000054560"/>
    </source>
</evidence>
<dbReference type="RefSeq" id="XP_014152488.1">
    <property type="nucleotide sequence ID" value="XM_014297013.1"/>
</dbReference>
<dbReference type="Proteomes" id="UP000054560">
    <property type="component" value="Unassembled WGS sequence"/>
</dbReference>
<proteinExistence type="predicted"/>
<dbReference type="EMBL" id="KQ242463">
    <property type="protein sequence ID" value="KNC78586.1"/>
    <property type="molecule type" value="Genomic_DNA"/>
</dbReference>
<reference evidence="1 2" key="1">
    <citation type="submission" date="2011-02" db="EMBL/GenBank/DDBJ databases">
        <title>The Genome Sequence of Sphaeroforma arctica JP610.</title>
        <authorList>
            <consortium name="The Broad Institute Genome Sequencing Platform"/>
            <person name="Russ C."/>
            <person name="Cuomo C."/>
            <person name="Young S.K."/>
            <person name="Zeng Q."/>
            <person name="Gargeya S."/>
            <person name="Alvarado L."/>
            <person name="Berlin A."/>
            <person name="Chapman S.B."/>
            <person name="Chen Z."/>
            <person name="Freedman E."/>
            <person name="Gellesch M."/>
            <person name="Goldberg J."/>
            <person name="Griggs A."/>
            <person name="Gujja S."/>
            <person name="Heilman E."/>
            <person name="Heiman D."/>
            <person name="Howarth C."/>
            <person name="Mehta T."/>
            <person name="Neiman D."/>
            <person name="Pearson M."/>
            <person name="Roberts A."/>
            <person name="Saif S."/>
            <person name="Shea T."/>
            <person name="Shenoy N."/>
            <person name="Sisk P."/>
            <person name="Stolte C."/>
            <person name="Sykes S."/>
            <person name="White J."/>
            <person name="Yandava C."/>
            <person name="Burger G."/>
            <person name="Gray M.W."/>
            <person name="Holland P.W.H."/>
            <person name="King N."/>
            <person name="Lang F.B.F."/>
            <person name="Roger A.J."/>
            <person name="Ruiz-Trillo I."/>
            <person name="Haas B."/>
            <person name="Nusbaum C."/>
            <person name="Birren B."/>
        </authorList>
    </citation>
    <scope>NUCLEOTIDE SEQUENCE [LARGE SCALE GENOMIC DNA]</scope>
    <source>
        <strain evidence="1 2">JP610</strain>
    </source>
</reference>
<gene>
    <name evidence="1" type="ORF">SARC_08993</name>
</gene>
<organism evidence="1 2">
    <name type="scientific">Sphaeroforma arctica JP610</name>
    <dbReference type="NCBI Taxonomy" id="667725"/>
    <lineage>
        <taxon>Eukaryota</taxon>
        <taxon>Ichthyosporea</taxon>
        <taxon>Ichthyophonida</taxon>
        <taxon>Sphaeroforma</taxon>
    </lineage>
</organism>